<protein>
    <recommendedName>
        <fullName evidence="3">peptidylprolyl isomerase</fullName>
        <ecNumber evidence="3">5.2.1.8</ecNumber>
    </recommendedName>
</protein>
<proteinExistence type="inferred from homology"/>
<dbReference type="Proteomes" id="UP000541535">
    <property type="component" value="Unassembled WGS sequence"/>
</dbReference>
<dbReference type="AlphaFoldDB" id="A0A7W5BEH1"/>
<reference evidence="7 8" key="1">
    <citation type="submission" date="2020-08" db="EMBL/GenBank/DDBJ databases">
        <title>Genomic Encyclopedia of Type Strains, Phase III (KMG-III): the genomes of soil and plant-associated and newly described type strains.</title>
        <authorList>
            <person name="Whitman W."/>
        </authorList>
    </citation>
    <scope>NUCLEOTIDE SEQUENCE [LARGE SCALE GENOMIC DNA]</scope>
    <source>
        <strain evidence="7 8">CECT 8897</strain>
    </source>
</reference>
<dbReference type="PANTHER" id="PTHR47245">
    <property type="entry name" value="PEPTIDYLPROLYL ISOMERASE"/>
    <property type="match status" value="1"/>
</dbReference>
<dbReference type="PROSITE" id="PS50198">
    <property type="entry name" value="PPIC_PPIASE_2"/>
    <property type="match status" value="1"/>
</dbReference>
<comment type="catalytic activity">
    <reaction evidence="1">
        <text>[protein]-peptidylproline (omega=180) = [protein]-peptidylproline (omega=0)</text>
        <dbReference type="Rhea" id="RHEA:16237"/>
        <dbReference type="Rhea" id="RHEA-COMP:10747"/>
        <dbReference type="Rhea" id="RHEA-COMP:10748"/>
        <dbReference type="ChEBI" id="CHEBI:83833"/>
        <dbReference type="ChEBI" id="CHEBI:83834"/>
        <dbReference type="EC" id="5.2.1.8"/>
    </reaction>
</comment>
<dbReference type="PANTHER" id="PTHR47245:SF2">
    <property type="entry name" value="PEPTIDYL-PROLYL CIS-TRANS ISOMERASE HP_0175-RELATED"/>
    <property type="match status" value="1"/>
</dbReference>
<sequence length="467" mass="51090">MKTLSFNPRPLLHGVFAVLAGSGAFLPALQPPAQAVTEFKLNEPTLAARVDGAPVQAFSVETMWQLARLKDSRASRTEALENIVANRLLAASARKTHGEAALHANQRVAFSREVTLDELLLSTLRAVYGKELDQAVQRQPGGKLDALIAAQSEPDGAALDAVFGKSDTLRLEHVLNPAQQERAKKITLLRYQLPQGAAGSISLYDVYQRQNVQGRVALLTRQPGFALQQARQHLASIFVQHWARQKFGEAALADLRQVLSEQQEVVALQQMHGIGADTDSASPVVDQLAKQVKPAQIAAYYRKHREEFERIEKVKARHIRLADEAAAQSVAKALASGGDFATLAKRHSSAADAASGGDLGWIRHEAKLDWLSQMAFAQPEGQVSKPIRMPAGPHDKASWEIVLVEKRVNGYQAPESESVRYVASQAIARDAAVEQLTALRLRLLREARIDINRSLLDKPASLLENKS</sequence>
<dbReference type="EMBL" id="JACHXD010000017">
    <property type="protein sequence ID" value="MBB3121488.1"/>
    <property type="molecule type" value="Genomic_DNA"/>
</dbReference>
<gene>
    <name evidence="7" type="ORF">FHS03_004566</name>
</gene>
<feature type="domain" description="PpiC" evidence="6">
    <location>
        <begin position="311"/>
        <end position="394"/>
    </location>
</feature>
<accession>A0A7W5BEH1</accession>
<evidence type="ECO:0000256" key="2">
    <source>
        <dbReference type="ARBA" id="ARBA00007656"/>
    </source>
</evidence>
<organism evidence="7 8">
    <name type="scientific">Pseudoduganella violacea</name>
    <dbReference type="NCBI Taxonomy" id="1715466"/>
    <lineage>
        <taxon>Bacteria</taxon>
        <taxon>Pseudomonadati</taxon>
        <taxon>Pseudomonadota</taxon>
        <taxon>Betaproteobacteria</taxon>
        <taxon>Burkholderiales</taxon>
        <taxon>Oxalobacteraceae</taxon>
        <taxon>Telluria group</taxon>
        <taxon>Pseudoduganella</taxon>
    </lineage>
</organism>
<comment type="caution">
    <text evidence="7">The sequence shown here is derived from an EMBL/GenBank/DDBJ whole genome shotgun (WGS) entry which is preliminary data.</text>
</comment>
<dbReference type="EC" id="5.2.1.8" evidence="3"/>
<dbReference type="InterPro" id="IPR046357">
    <property type="entry name" value="PPIase_dom_sf"/>
</dbReference>
<evidence type="ECO:0000256" key="4">
    <source>
        <dbReference type="ARBA" id="ARBA00023110"/>
    </source>
</evidence>
<keyword evidence="8" id="KW-1185">Reference proteome</keyword>
<dbReference type="SUPFAM" id="SSF54534">
    <property type="entry name" value="FKBP-like"/>
    <property type="match status" value="1"/>
</dbReference>
<dbReference type="Pfam" id="PF00639">
    <property type="entry name" value="Rotamase"/>
    <property type="match status" value="1"/>
</dbReference>
<dbReference type="Gene3D" id="3.10.50.40">
    <property type="match status" value="1"/>
</dbReference>
<dbReference type="InterPro" id="IPR050245">
    <property type="entry name" value="PrsA_foldase"/>
</dbReference>
<dbReference type="RefSeq" id="WP_183443198.1">
    <property type="nucleotide sequence ID" value="NZ_JACHXD010000017.1"/>
</dbReference>
<name>A0A7W5BEH1_9BURK</name>
<dbReference type="InterPro" id="IPR027304">
    <property type="entry name" value="Trigger_fact/SurA_dom_sf"/>
</dbReference>
<keyword evidence="5 7" id="KW-0413">Isomerase</keyword>
<evidence type="ECO:0000256" key="5">
    <source>
        <dbReference type="PROSITE-ProRule" id="PRU00278"/>
    </source>
</evidence>
<comment type="similarity">
    <text evidence="2">Belongs to the PpiC/parvulin rotamase family.</text>
</comment>
<dbReference type="SUPFAM" id="SSF109998">
    <property type="entry name" value="Triger factor/SurA peptide-binding domain-like"/>
    <property type="match status" value="1"/>
</dbReference>
<evidence type="ECO:0000256" key="1">
    <source>
        <dbReference type="ARBA" id="ARBA00000971"/>
    </source>
</evidence>
<keyword evidence="4 5" id="KW-0697">Rotamase</keyword>
<evidence type="ECO:0000313" key="7">
    <source>
        <dbReference type="EMBL" id="MBB3121488.1"/>
    </source>
</evidence>
<evidence type="ECO:0000259" key="6">
    <source>
        <dbReference type="PROSITE" id="PS50198"/>
    </source>
</evidence>
<evidence type="ECO:0000256" key="3">
    <source>
        <dbReference type="ARBA" id="ARBA00013194"/>
    </source>
</evidence>
<dbReference type="GO" id="GO:0003755">
    <property type="term" value="F:peptidyl-prolyl cis-trans isomerase activity"/>
    <property type="evidence" value="ECO:0007669"/>
    <property type="project" value="UniProtKB-KW"/>
</dbReference>
<evidence type="ECO:0000313" key="8">
    <source>
        <dbReference type="Proteomes" id="UP000541535"/>
    </source>
</evidence>
<dbReference type="InterPro" id="IPR000297">
    <property type="entry name" value="PPIase_PpiC"/>
</dbReference>